<dbReference type="AlphaFoldDB" id="A0A2V4ALD4"/>
<evidence type="ECO:0000313" key="2">
    <source>
        <dbReference type="Proteomes" id="UP000249915"/>
    </source>
</evidence>
<dbReference type="Proteomes" id="UP000249915">
    <property type="component" value="Unassembled WGS sequence"/>
</dbReference>
<dbReference type="RefSeq" id="WP_112284354.1">
    <property type="nucleotide sequence ID" value="NZ_MASW01000006.1"/>
</dbReference>
<reference evidence="1 2" key="1">
    <citation type="submission" date="2016-07" db="EMBL/GenBank/DDBJ databases">
        <title>Draft genome sequence of Prauserella muralis DSM 45305, isolated from a mould-covered wall in an indoor environment.</title>
        <authorList>
            <person name="Ruckert C."/>
            <person name="Albersmeier A."/>
            <person name="Jiang C.-L."/>
            <person name="Jiang Y."/>
            <person name="Kalinowski J."/>
            <person name="Schneider O."/>
            <person name="Winkler A."/>
            <person name="Zotchev S.B."/>
        </authorList>
    </citation>
    <scope>NUCLEOTIDE SEQUENCE [LARGE SCALE GENOMIC DNA]</scope>
    <source>
        <strain evidence="1 2">DSM 45305</strain>
    </source>
</reference>
<organism evidence="1 2">
    <name type="scientific">Prauserella muralis</name>
    <dbReference type="NCBI Taxonomy" id="588067"/>
    <lineage>
        <taxon>Bacteria</taxon>
        <taxon>Bacillati</taxon>
        <taxon>Actinomycetota</taxon>
        <taxon>Actinomycetes</taxon>
        <taxon>Pseudonocardiales</taxon>
        <taxon>Pseudonocardiaceae</taxon>
        <taxon>Prauserella</taxon>
    </lineage>
</organism>
<accession>A0A2V4ALD4</accession>
<name>A0A2V4ALD4_9PSEU</name>
<sequence>MIDQLKAELQEIAVDLPPADLNGCYEYVKERASKLTLISLQSNRQQLQSSAELARSAMEYLNAALLQLLEVQRLVNEYAEQL</sequence>
<comment type="caution">
    <text evidence="1">The sequence shown here is derived from an EMBL/GenBank/DDBJ whole genome shotgun (WGS) entry which is preliminary data.</text>
</comment>
<dbReference type="EMBL" id="MASW01000006">
    <property type="protein sequence ID" value="PXY21111.1"/>
    <property type="molecule type" value="Genomic_DNA"/>
</dbReference>
<keyword evidence="2" id="KW-1185">Reference proteome</keyword>
<evidence type="ECO:0000313" key="1">
    <source>
        <dbReference type="EMBL" id="PXY21111.1"/>
    </source>
</evidence>
<gene>
    <name evidence="1" type="ORF">BAY60_26965</name>
</gene>
<proteinExistence type="predicted"/>
<protein>
    <submittedName>
        <fullName evidence="1">Uncharacterized protein</fullName>
    </submittedName>
</protein>